<evidence type="ECO:0000259" key="7">
    <source>
        <dbReference type="SMART" id="SM00864"/>
    </source>
</evidence>
<evidence type="ECO:0000256" key="6">
    <source>
        <dbReference type="RuleBase" id="RU000352"/>
    </source>
</evidence>
<dbReference type="InterPro" id="IPR036525">
    <property type="entry name" value="Tubulin/FtsZ_GTPase_sf"/>
</dbReference>
<dbReference type="InterPro" id="IPR017975">
    <property type="entry name" value="Tubulin_CS"/>
</dbReference>
<name>A0A1D2MBL8_ORCCI</name>
<protein>
    <recommendedName>
        <fullName evidence="6">Tubulin beta chain</fullName>
    </recommendedName>
</protein>
<dbReference type="InterPro" id="IPR003008">
    <property type="entry name" value="Tubulin_FtsZ_GTPase"/>
</dbReference>
<dbReference type="Pfam" id="PF03953">
    <property type="entry name" value="Tubulin_C"/>
    <property type="match status" value="1"/>
</dbReference>
<comment type="cofactor">
    <cofactor evidence="1">
        <name>Mg(2+)</name>
        <dbReference type="ChEBI" id="CHEBI:18420"/>
    </cofactor>
</comment>
<keyword evidence="9" id="KW-1185">Reference proteome</keyword>
<dbReference type="GO" id="GO:0003924">
    <property type="term" value="F:GTPase activity"/>
    <property type="evidence" value="ECO:0007669"/>
    <property type="project" value="InterPro"/>
</dbReference>
<evidence type="ECO:0000256" key="1">
    <source>
        <dbReference type="ARBA" id="ARBA00001946"/>
    </source>
</evidence>
<dbReference type="OrthoDB" id="1662883at2759"/>
<dbReference type="Gene3D" id="3.30.1330.20">
    <property type="entry name" value="Tubulin/FtsZ, C-terminal domain"/>
    <property type="match status" value="1"/>
</dbReference>
<accession>A0A1D2MBL8</accession>
<dbReference type="PROSITE" id="PS00227">
    <property type="entry name" value="TUBULIN"/>
    <property type="match status" value="1"/>
</dbReference>
<dbReference type="SUPFAM" id="SSF52490">
    <property type="entry name" value="Tubulin nucleotide-binding domain-like"/>
    <property type="match status" value="1"/>
</dbReference>
<dbReference type="Gene3D" id="3.40.50.1440">
    <property type="entry name" value="Tubulin/FtsZ, GTPase domain"/>
    <property type="match status" value="1"/>
</dbReference>
<evidence type="ECO:0000256" key="2">
    <source>
        <dbReference type="ARBA" id="ARBA00009636"/>
    </source>
</evidence>
<dbReference type="STRING" id="48709.A0A1D2MBL8"/>
<proteinExistence type="inferred from homology"/>
<dbReference type="SMART" id="SM00864">
    <property type="entry name" value="Tubulin"/>
    <property type="match status" value="1"/>
</dbReference>
<dbReference type="GO" id="GO:0007017">
    <property type="term" value="P:microtubule-based process"/>
    <property type="evidence" value="ECO:0007669"/>
    <property type="project" value="InterPro"/>
</dbReference>
<dbReference type="PRINTS" id="PR01161">
    <property type="entry name" value="TUBULIN"/>
</dbReference>
<keyword evidence="3 6" id="KW-0493">Microtubule</keyword>
<dbReference type="InterPro" id="IPR037103">
    <property type="entry name" value="Tubulin/FtsZ-like_C"/>
</dbReference>
<dbReference type="GO" id="GO:0005525">
    <property type="term" value="F:GTP binding"/>
    <property type="evidence" value="ECO:0007669"/>
    <property type="project" value="UniProtKB-UniRule"/>
</dbReference>
<dbReference type="InterPro" id="IPR018316">
    <property type="entry name" value="Tubulin/FtsZ_2-layer-sand-dom"/>
</dbReference>
<dbReference type="InterPro" id="IPR008280">
    <property type="entry name" value="Tub_FtsZ_C"/>
</dbReference>
<reference evidence="8 9" key="1">
    <citation type="journal article" date="2016" name="Genome Biol. Evol.">
        <title>Gene Family Evolution Reflects Adaptation to Soil Environmental Stressors in the Genome of the Collembolan Orchesella cincta.</title>
        <authorList>
            <person name="Faddeeva-Vakhrusheva A."/>
            <person name="Derks M.F."/>
            <person name="Anvar S.Y."/>
            <person name="Agamennone V."/>
            <person name="Suring W."/>
            <person name="Smit S."/>
            <person name="van Straalen N.M."/>
            <person name="Roelofs D."/>
        </authorList>
    </citation>
    <scope>NUCLEOTIDE SEQUENCE [LARGE SCALE GENOMIC DNA]</scope>
    <source>
        <tissue evidence="8">Mixed pool</tissue>
    </source>
</reference>
<dbReference type="SUPFAM" id="SSF55307">
    <property type="entry name" value="Tubulin C-terminal domain-like"/>
    <property type="match status" value="1"/>
</dbReference>
<dbReference type="AlphaFoldDB" id="A0A1D2MBL8"/>
<gene>
    <name evidence="8" type="ORF">Ocin01_16384</name>
</gene>
<keyword evidence="5 6" id="KW-0342">GTP-binding</keyword>
<sequence length="363" mass="40176">MREVVTIQLGHCGNALGSTFWEDISQEHSLLPTGVYCGNHSLQLEKISSFFTPGATLNYVPRSILVDLDPSSLESVRCSPIGQLFRPDNFIFGKVGAGNNFARGNFTDGVDIRDMTLEAIRKEMELCHQPSAFQMIHALGGGTGSGMGALLLEMLKEEYPKILILNETVIPSSKVSEVVVEPYNSILAAPSLIKNSDVTVLLDNECLYEICQKTLMLESPILEDLNFVMAKAMAGLSSTYRFPARGHVDWAAMRCVMVPSPKLHFFLPAYAPLNSRGVQAYRTFSVHDISHQLLNGKILLGGKEFQSGNGKYLTALALFRGYRLREEEVSWDSPILKRKIQPILPSGCLIIFCMGCVKRRRLG</sequence>
<dbReference type="InterPro" id="IPR002453">
    <property type="entry name" value="Beta_tubulin"/>
</dbReference>
<comment type="similarity">
    <text evidence="2 6">Belongs to the tubulin family.</text>
</comment>
<organism evidence="8 9">
    <name type="scientific">Orchesella cincta</name>
    <name type="common">Springtail</name>
    <name type="synonym">Podura cincta</name>
    <dbReference type="NCBI Taxonomy" id="48709"/>
    <lineage>
        <taxon>Eukaryota</taxon>
        <taxon>Metazoa</taxon>
        <taxon>Ecdysozoa</taxon>
        <taxon>Arthropoda</taxon>
        <taxon>Hexapoda</taxon>
        <taxon>Collembola</taxon>
        <taxon>Entomobryomorpha</taxon>
        <taxon>Entomobryoidea</taxon>
        <taxon>Orchesellidae</taxon>
        <taxon>Orchesellinae</taxon>
        <taxon>Orchesella</taxon>
    </lineage>
</organism>
<comment type="function">
    <text evidence="6">Tubulin is the major constituent of microtubules, a cylinder consisting of laterally associated linear protofilaments composed of alpha- and beta-tubulin heterodimers. Microtubules grow by the addition of GTP-tubulin dimers to the microtubule end, where a stabilizing cap forms. Below the cap, tubulin dimers are in GDP-bound state, owing to GTPase activity of alpha-tubulin.</text>
</comment>
<dbReference type="Pfam" id="PF00091">
    <property type="entry name" value="Tubulin"/>
    <property type="match status" value="1"/>
</dbReference>
<comment type="caution">
    <text evidence="8">The sequence shown here is derived from an EMBL/GenBank/DDBJ whole genome shotgun (WGS) entry which is preliminary data.</text>
</comment>
<dbReference type="InterPro" id="IPR000217">
    <property type="entry name" value="Tubulin"/>
</dbReference>
<evidence type="ECO:0000256" key="5">
    <source>
        <dbReference type="ARBA" id="ARBA00023134"/>
    </source>
</evidence>
<comment type="subunit">
    <text evidence="6">Dimer of alpha and beta chains. A typical microtubule is a hollow water-filled tube with an outer diameter of 25 nm and an inner diameter of 15 nM. Alpha-beta heterodimers associate head-to-tail to form protofilaments running lengthwise along the microtubule wall with the beta-tubulin subunit facing the microtubule plus end conferring a structural polarity. Microtubules usually have 13 protofilaments but different protofilament numbers can be found in some organisms and specialized cells.</text>
</comment>
<evidence type="ECO:0000313" key="8">
    <source>
        <dbReference type="EMBL" id="ODM90301.1"/>
    </source>
</evidence>
<dbReference type="EMBL" id="LJIJ01002049">
    <property type="protein sequence ID" value="ODM90301.1"/>
    <property type="molecule type" value="Genomic_DNA"/>
</dbReference>
<dbReference type="GO" id="GO:0005874">
    <property type="term" value="C:microtubule"/>
    <property type="evidence" value="ECO:0007669"/>
    <property type="project" value="UniProtKB-KW"/>
</dbReference>
<dbReference type="GO" id="GO:0005200">
    <property type="term" value="F:structural constituent of cytoskeleton"/>
    <property type="evidence" value="ECO:0007669"/>
    <property type="project" value="InterPro"/>
</dbReference>
<keyword evidence="4 6" id="KW-0547">Nucleotide-binding</keyword>
<dbReference type="PANTHER" id="PTHR11588">
    <property type="entry name" value="TUBULIN"/>
    <property type="match status" value="1"/>
</dbReference>
<evidence type="ECO:0000256" key="3">
    <source>
        <dbReference type="ARBA" id="ARBA00022701"/>
    </source>
</evidence>
<evidence type="ECO:0000256" key="4">
    <source>
        <dbReference type="ARBA" id="ARBA00022741"/>
    </source>
</evidence>
<feature type="domain" description="Tubulin/FtsZ GTPase" evidence="7">
    <location>
        <begin position="47"/>
        <end position="244"/>
    </location>
</feature>
<dbReference type="PRINTS" id="PR01163">
    <property type="entry name" value="BETATUBULIN"/>
</dbReference>
<evidence type="ECO:0000313" key="9">
    <source>
        <dbReference type="Proteomes" id="UP000094527"/>
    </source>
</evidence>
<dbReference type="Proteomes" id="UP000094527">
    <property type="component" value="Unassembled WGS sequence"/>
</dbReference>